<keyword evidence="1" id="KW-0805">Transcription regulation</keyword>
<evidence type="ECO:0000259" key="4">
    <source>
        <dbReference type="PROSITE" id="PS50987"/>
    </source>
</evidence>
<dbReference type="InterPro" id="IPR001845">
    <property type="entry name" value="HTH_ArsR_DNA-bd_dom"/>
</dbReference>
<dbReference type="GO" id="GO:0003700">
    <property type="term" value="F:DNA-binding transcription factor activity"/>
    <property type="evidence" value="ECO:0007669"/>
    <property type="project" value="InterPro"/>
</dbReference>
<accession>A0A2T6CG39</accession>
<dbReference type="InterPro" id="IPR051011">
    <property type="entry name" value="Metal_resp_trans_reg"/>
</dbReference>
<dbReference type="InterPro" id="IPR036390">
    <property type="entry name" value="WH_DNA-bd_sf"/>
</dbReference>
<dbReference type="InterPro" id="IPR011991">
    <property type="entry name" value="ArsR-like_HTH"/>
</dbReference>
<dbReference type="AlphaFoldDB" id="A0A2T6CG39"/>
<dbReference type="Pfam" id="PF12840">
    <property type="entry name" value="HTH_20"/>
    <property type="match status" value="1"/>
</dbReference>
<dbReference type="EMBL" id="QBKU01000004">
    <property type="protein sequence ID" value="PTX74473.1"/>
    <property type="molecule type" value="Genomic_DNA"/>
</dbReference>
<dbReference type="InterPro" id="IPR036388">
    <property type="entry name" value="WH-like_DNA-bd_sf"/>
</dbReference>
<feature type="domain" description="HTH arsR-type" evidence="4">
    <location>
        <begin position="41"/>
        <end position="138"/>
    </location>
</feature>
<gene>
    <name evidence="5" type="ORF">C8N31_104355</name>
</gene>
<organism evidence="5 6">
    <name type="scientific">Sulfitobacter mediterraneus</name>
    <dbReference type="NCBI Taxonomy" id="83219"/>
    <lineage>
        <taxon>Bacteria</taxon>
        <taxon>Pseudomonadati</taxon>
        <taxon>Pseudomonadota</taxon>
        <taxon>Alphaproteobacteria</taxon>
        <taxon>Rhodobacterales</taxon>
        <taxon>Roseobacteraceae</taxon>
        <taxon>Sulfitobacter</taxon>
    </lineage>
</organism>
<dbReference type="PANTHER" id="PTHR43132">
    <property type="entry name" value="ARSENICAL RESISTANCE OPERON REPRESSOR ARSR-RELATED"/>
    <property type="match status" value="1"/>
</dbReference>
<dbReference type="Proteomes" id="UP000244092">
    <property type="component" value="Unassembled WGS sequence"/>
</dbReference>
<reference evidence="5 6" key="1">
    <citation type="submission" date="2018-04" db="EMBL/GenBank/DDBJ databases">
        <title>Genomic Encyclopedia of Archaeal and Bacterial Type Strains, Phase II (KMG-II): from individual species to whole genera.</title>
        <authorList>
            <person name="Goeker M."/>
        </authorList>
    </citation>
    <scope>NUCLEOTIDE SEQUENCE [LARGE SCALE GENOMIC DNA]</scope>
    <source>
        <strain evidence="5 6">DSM 12244</strain>
    </source>
</reference>
<dbReference type="PROSITE" id="PS50987">
    <property type="entry name" value="HTH_ARSR_2"/>
    <property type="match status" value="1"/>
</dbReference>
<comment type="caution">
    <text evidence="5">The sequence shown here is derived from an EMBL/GenBank/DDBJ whole genome shotgun (WGS) entry which is preliminary data.</text>
</comment>
<protein>
    <submittedName>
        <fullName evidence="5">ArsR family transcriptional regulator</fullName>
    </submittedName>
</protein>
<evidence type="ECO:0000313" key="6">
    <source>
        <dbReference type="Proteomes" id="UP000244092"/>
    </source>
</evidence>
<dbReference type="CDD" id="cd00090">
    <property type="entry name" value="HTH_ARSR"/>
    <property type="match status" value="1"/>
</dbReference>
<name>A0A2T6CG39_9RHOB</name>
<dbReference type="SUPFAM" id="SSF46785">
    <property type="entry name" value="Winged helix' DNA-binding domain"/>
    <property type="match status" value="1"/>
</dbReference>
<dbReference type="PANTHER" id="PTHR43132:SF2">
    <property type="entry name" value="ARSENICAL RESISTANCE OPERON REPRESSOR ARSR-RELATED"/>
    <property type="match status" value="1"/>
</dbReference>
<dbReference type="Gene3D" id="1.10.10.10">
    <property type="entry name" value="Winged helix-like DNA-binding domain superfamily/Winged helix DNA-binding domain"/>
    <property type="match status" value="1"/>
</dbReference>
<sequence length="149" mass="16011">MPPPRQAQRETPRIFISKIIEINLASAIHFYISRNMKIDSPQTPPLTLAAASFAALGSEQRLMVLRTLVRAGPDGLSIGLLGDRTGVTGSTLTHHLKLLAAAGLVKQERQGRSTICAAVAYEEVQALSHFLLTECCADAGSPCEEHNHG</sequence>
<keyword evidence="2" id="KW-0238">DNA-binding</keyword>
<evidence type="ECO:0000256" key="2">
    <source>
        <dbReference type="ARBA" id="ARBA00023125"/>
    </source>
</evidence>
<dbReference type="GO" id="GO:0003677">
    <property type="term" value="F:DNA binding"/>
    <property type="evidence" value="ECO:0007669"/>
    <property type="project" value="UniProtKB-KW"/>
</dbReference>
<evidence type="ECO:0000256" key="3">
    <source>
        <dbReference type="ARBA" id="ARBA00023163"/>
    </source>
</evidence>
<keyword evidence="3" id="KW-0804">Transcription</keyword>
<dbReference type="SMART" id="SM00418">
    <property type="entry name" value="HTH_ARSR"/>
    <property type="match status" value="1"/>
</dbReference>
<evidence type="ECO:0000313" key="5">
    <source>
        <dbReference type="EMBL" id="PTX74473.1"/>
    </source>
</evidence>
<evidence type="ECO:0000256" key="1">
    <source>
        <dbReference type="ARBA" id="ARBA00023015"/>
    </source>
</evidence>
<dbReference type="PRINTS" id="PR00778">
    <property type="entry name" value="HTHARSR"/>
</dbReference>
<proteinExistence type="predicted"/>